<gene>
    <name evidence="6" type="ORF">XhyaCFBP1156_02075</name>
</gene>
<feature type="region of interest" description="Disordered" evidence="3">
    <location>
        <begin position="193"/>
        <end position="213"/>
    </location>
</feature>
<dbReference type="Proteomes" id="UP000238261">
    <property type="component" value="Unassembled WGS sequence"/>
</dbReference>
<dbReference type="InterPro" id="IPR012334">
    <property type="entry name" value="Pectin_lyas_fold"/>
</dbReference>
<dbReference type="Pfam" id="PF00544">
    <property type="entry name" value="Pectate_lyase_4"/>
    <property type="match status" value="1"/>
</dbReference>
<dbReference type="EMBL" id="MDEG01000001">
    <property type="protein sequence ID" value="PPU99957.1"/>
    <property type="molecule type" value="Genomic_DNA"/>
</dbReference>
<comment type="caution">
    <text evidence="6">The sequence shown here is derived from an EMBL/GenBank/DDBJ whole genome shotgun (WGS) entry which is preliminary data.</text>
</comment>
<reference evidence="7" key="1">
    <citation type="submission" date="2016-08" db="EMBL/GenBank/DDBJ databases">
        <authorList>
            <person name="Merda D."/>
            <person name="Briand M."/>
            <person name="Taghouti G."/>
            <person name="Carrere S."/>
            <person name="Gouzy J."/>
            <person name="Portier P."/>
            <person name="Jacques M.-A."/>
            <person name="Fischer-Le Saux M."/>
        </authorList>
    </citation>
    <scope>NUCLEOTIDE SEQUENCE [LARGE SCALE GENOMIC DNA]</scope>
    <source>
        <strain evidence="7">CFBP1156</strain>
    </source>
</reference>
<dbReference type="Gene3D" id="2.160.20.10">
    <property type="entry name" value="Single-stranded right-handed beta-helix, Pectin lyase-like"/>
    <property type="match status" value="1"/>
</dbReference>
<dbReference type="InterPro" id="IPR002022">
    <property type="entry name" value="Pec_lyase"/>
</dbReference>
<proteinExistence type="inferred from homology"/>
<dbReference type="SUPFAM" id="SSF51126">
    <property type="entry name" value="Pectin lyase-like"/>
    <property type="match status" value="1"/>
</dbReference>
<dbReference type="OrthoDB" id="5592990at2"/>
<dbReference type="GO" id="GO:0000272">
    <property type="term" value="P:polysaccharide catabolic process"/>
    <property type="evidence" value="ECO:0007669"/>
    <property type="project" value="UniProtKB-KW"/>
</dbReference>
<evidence type="ECO:0000256" key="2">
    <source>
        <dbReference type="RuleBase" id="RU361173"/>
    </source>
</evidence>
<evidence type="ECO:0000313" key="6">
    <source>
        <dbReference type="EMBL" id="PPU99957.1"/>
    </source>
</evidence>
<evidence type="ECO:0000313" key="7">
    <source>
        <dbReference type="Proteomes" id="UP000238261"/>
    </source>
</evidence>
<dbReference type="PANTHER" id="PTHR31683">
    <property type="entry name" value="PECTATE LYASE 18-RELATED"/>
    <property type="match status" value="1"/>
</dbReference>
<name>A0A2S7F3P0_9XANT</name>
<sequence length="384" mass="40695">MKTQSLIAPFPCTPVRALAFVLCFAGAAGSAHADASLEVATTGWAMQNGGTKGGSRAAAANVYSVSTAAQLKAALTASVGSNGRIIKINGIVDVSEGKAYTTTADMESRARLDIPTKTTLIGAGSNAQIREAYLYVKANDVIIRNLTIENPWDPQPVWDPDDGSDGNWNAEYDGLTIEGASNVWVDHVTFTDGRRTDDQNGTANGRPKQHHDGALDVKKGANYVTISYSAFKSHEKNNLIGSSDSASGTDSGKLKVTIHNTLFENISGRAPRVRFGQVHLYNNYHVGSASHAVYPFSHAHGVGKESKIFSENNAFDISGVSSCDKIAANYGGSVYRDFGSLLNGKALTCSWNNSIGWTPPYTYALLPTNKVASDVKAKAGAGKL</sequence>
<protein>
    <submittedName>
        <fullName evidence="6">Pectate lyase</fullName>
    </submittedName>
</protein>
<comment type="similarity">
    <text evidence="2">Belongs to the polysaccharide lyase 1 family.</text>
</comment>
<dbReference type="GO" id="GO:0030570">
    <property type="term" value="F:pectate lyase activity"/>
    <property type="evidence" value="ECO:0007669"/>
    <property type="project" value="InterPro"/>
</dbReference>
<keyword evidence="2" id="KW-0119">Carbohydrate metabolism</keyword>
<dbReference type="InterPro" id="IPR045032">
    <property type="entry name" value="PEL"/>
</dbReference>
<feature type="signal peptide" evidence="4">
    <location>
        <begin position="1"/>
        <end position="33"/>
    </location>
</feature>
<dbReference type="AlphaFoldDB" id="A0A2S7F3P0"/>
<dbReference type="RefSeq" id="WP_046978128.1">
    <property type="nucleotide sequence ID" value="NZ_CP043476.1"/>
</dbReference>
<dbReference type="InterPro" id="IPR011050">
    <property type="entry name" value="Pectin_lyase_fold/virulence"/>
</dbReference>
<feature type="domain" description="Pectate lyase" evidence="5">
    <location>
        <begin position="58"/>
        <end position="321"/>
    </location>
</feature>
<evidence type="ECO:0000256" key="3">
    <source>
        <dbReference type="SAM" id="MobiDB-lite"/>
    </source>
</evidence>
<accession>A0A2S7F3P0</accession>
<keyword evidence="1 2" id="KW-0456">Lyase</keyword>
<dbReference type="GO" id="GO:0005576">
    <property type="term" value="C:extracellular region"/>
    <property type="evidence" value="ECO:0007669"/>
    <property type="project" value="UniProtKB-SubCell"/>
</dbReference>
<keyword evidence="7" id="KW-1185">Reference proteome</keyword>
<evidence type="ECO:0000256" key="4">
    <source>
        <dbReference type="SAM" id="SignalP"/>
    </source>
</evidence>
<keyword evidence="2" id="KW-0964">Secreted</keyword>
<dbReference type="PANTHER" id="PTHR31683:SF18">
    <property type="entry name" value="PECTATE LYASE 21-RELATED"/>
    <property type="match status" value="1"/>
</dbReference>
<dbReference type="SMART" id="SM00656">
    <property type="entry name" value="Amb_all"/>
    <property type="match status" value="1"/>
</dbReference>
<comment type="subcellular location">
    <subcellularLocation>
        <location evidence="2">Secreted</location>
    </subcellularLocation>
</comment>
<evidence type="ECO:0000256" key="1">
    <source>
        <dbReference type="ARBA" id="ARBA00023239"/>
    </source>
</evidence>
<keyword evidence="2" id="KW-0624">Polysaccharide degradation</keyword>
<organism evidence="6 7">
    <name type="scientific">Xanthomonas hyacinthi</name>
    <dbReference type="NCBI Taxonomy" id="56455"/>
    <lineage>
        <taxon>Bacteria</taxon>
        <taxon>Pseudomonadati</taxon>
        <taxon>Pseudomonadota</taxon>
        <taxon>Gammaproteobacteria</taxon>
        <taxon>Lysobacterales</taxon>
        <taxon>Lysobacteraceae</taxon>
        <taxon>Xanthomonas</taxon>
    </lineage>
</organism>
<evidence type="ECO:0000259" key="5">
    <source>
        <dbReference type="SMART" id="SM00656"/>
    </source>
</evidence>
<feature type="chain" id="PRO_5015449246" evidence="4">
    <location>
        <begin position="34"/>
        <end position="384"/>
    </location>
</feature>
<keyword evidence="4" id="KW-0732">Signal</keyword>